<comment type="subcellular location">
    <subcellularLocation>
        <location evidence="1">Endomembrane system</location>
        <topology evidence="1">Multi-pass membrane protein</topology>
    </subcellularLocation>
</comment>
<dbReference type="GO" id="GO:0016020">
    <property type="term" value="C:membrane"/>
    <property type="evidence" value="ECO:0007669"/>
    <property type="project" value="GOC"/>
</dbReference>
<dbReference type="PANTHER" id="PTHR21624">
    <property type="entry name" value="STEROL DESATURASE-RELATED PROTEIN"/>
    <property type="match status" value="1"/>
</dbReference>
<dbReference type="STRING" id="1859457.BET10_07555"/>
<keyword evidence="4" id="KW-0560">Oxidoreductase</keyword>
<feature type="transmembrane region" description="Helical" evidence="7">
    <location>
        <begin position="230"/>
        <end position="247"/>
    </location>
</feature>
<evidence type="ECO:0000256" key="6">
    <source>
        <dbReference type="ARBA" id="ARBA00023136"/>
    </source>
</evidence>
<dbReference type="PANTHER" id="PTHR21624:SF1">
    <property type="entry name" value="ALKYLGLYCEROL MONOOXYGENASE"/>
    <property type="match status" value="1"/>
</dbReference>
<dbReference type="GO" id="GO:0006643">
    <property type="term" value="P:membrane lipid metabolic process"/>
    <property type="evidence" value="ECO:0007669"/>
    <property type="project" value="TreeGrafter"/>
</dbReference>
<name>A0A1S1MXS3_9GAMM</name>
<dbReference type="RefSeq" id="WP_070983972.1">
    <property type="nucleotide sequence ID" value="NZ_MKJU01000022.1"/>
</dbReference>
<keyword evidence="2 7" id="KW-0812">Transmembrane</keyword>
<dbReference type="GO" id="GO:0008610">
    <property type="term" value="P:lipid biosynthetic process"/>
    <property type="evidence" value="ECO:0007669"/>
    <property type="project" value="InterPro"/>
</dbReference>
<organism evidence="9 10">
    <name type="scientific">Pseudoalteromonas amylolytica</name>
    <dbReference type="NCBI Taxonomy" id="1859457"/>
    <lineage>
        <taxon>Bacteria</taxon>
        <taxon>Pseudomonadati</taxon>
        <taxon>Pseudomonadota</taxon>
        <taxon>Gammaproteobacteria</taxon>
        <taxon>Alteromonadales</taxon>
        <taxon>Pseudoalteromonadaceae</taxon>
        <taxon>Pseudoalteromonas</taxon>
    </lineage>
</organism>
<evidence type="ECO:0000256" key="2">
    <source>
        <dbReference type="ARBA" id="ARBA00022692"/>
    </source>
</evidence>
<keyword evidence="3 7" id="KW-1133">Transmembrane helix</keyword>
<evidence type="ECO:0000313" key="9">
    <source>
        <dbReference type="EMBL" id="OHU92170.1"/>
    </source>
</evidence>
<feature type="transmembrane region" description="Helical" evidence="7">
    <location>
        <begin position="6"/>
        <end position="22"/>
    </location>
</feature>
<evidence type="ECO:0000256" key="7">
    <source>
        <dbReference type="SAM" id="Phobius"/>
    </source>
</evidence>
<dbReference type="InterPro" id="IPR006694">
    <property type="entry name" value="Fatty_acid_hydroxylase"/>
</dbReference>
<keyword evidence="6 7" id="KW-0472">Membrane</keyword>
<accession>A0A1S1MXS3</accession>
<gene>
    <name evidence="9" type="ORF">BET10_07555</name>
</gene>
<dbReference type="GO" id="GO:0050479">
    <property type="term" value="F:glyceryl-ether monooxygenase activity"/>
    <property type="evidence" value="ECO:0007669"/>
    <property type="project" value="TreeGrafter"/>
</dbReference>
<keyword evidence="10" id="KW-1185">Reference proteome</keyword>
<evidence type="ECO:0000313" key="10">
    <source>
        <dbReference type="Proteomes" id="UP000179786"/>
    </source>
</evidence>
<proteinExistence type="predicted"/>
<dbReference type="OrthoDB" id="9770329at2"/>
<evidence type="ECO:0000256" key="1">
    <source>
        <dbReference type="ARBA" id="ARBA00004127"/>
    </source>
</evidence>
<reference evidence="9 10" key="1">
    <citation type="submission" date="2016-09" db="EMBL/GenBank/DDBJ databases">
        <title>Pseudoalteromonas amylolytica sp. nov., isolated from the surface seawater.</title>
        <authorList>
            <person name="Wu Y.-H."/>
            <person name="Cheng H."/>
            <person name="Jin X.-B."/>
            <person name="Wang C.-S."/>
            <person name="Xu X.-W."/>
        </authorList>
    </citation>
    <scope>NUCLEOTIDE SEQUENCE [LARGE SCALE GENOMIC DNA]</scope>
    <source>
        <strain evidence="9 10">JW1</strain>
    </source>
</reference>
<evidence type="ECO:0000256" key="5">
    <source>
        <dbReference type="ARBA" id="ARBA00023098"/>
    </source>
</evidence>
<dbReference type="InterPro" id="IPR051689">
    <property type="entry name" value="Sterol_desaturase/TMEM195"/>
</dbReference>
<evidence type="ECO:0000256" key="3">
    <source>
        <dbReference type="ARBA" id="ARBA00022989"/>
    </source>
</evidence>
<dbReference type="Proteomes" id="UP000179786">
    <property type="component" value="Unassembled WGS sequence"/>
</dbReference>
<feature type="transmembrane region" description="Helical" evidence="7">
    <location>
        <begin position="125"/>
        <end position="144"/>
    </location>
</feature>
<dbReference type="AlphaFoldDB" id="A0A1S1MXS3"/>
<dbReference type="GO" id="GO:0012505">
    <property type="term" value="C:endomembrane system"/>
    <property type="evidence" value="ECO:0007669"/>
    <property type="project" value="UniProtKB-SubCell"/>
</dbReference>
<dbReference type="EMBL" id="MKJU01000022">
    <property type="protein sequence ID" value="OHU92170.1"/>
    <property type="molecule type" value="Genomic_DNA"/>
</dbReference>
<dbReference type="GO" id="GO:0005506">
    <property type="term" value="F:iron ion binding"/>
    <property type="evidence" value="ECO:0007669"/>
    <property type="project" value="InterPro"/>
</dbReference>
<evidence type="ECO:0000259" key="8">
    <source>
        <dbReference type="Pfam" id="PF04116"/>
    </source>
</evidence>
<evidence type="ECO:0000256" key="4">
    <source>
        <dbReference type="ARBA" id="ARBA00023002"/>
    </source>
</evidence>
<keyword evidence="5" id="KW-0443">Lipid metabolism</keyword>
<sequence length="271" mass="31485">MQAEYILLALGPVFAMAILLEYHKAQAGYTFKELILNASLALSHQATDLLSLTLLMPFFHWLYQHGAIFTFELNGYTILAAFILQDFLYYWFHRASHHCNWLWAAHVVHHSSINMNFSTAMRQSLFYPMVGMWLFWLPLILLGYSPELVMTIVALNLAYQFFVHTEHAPELKWFGKIFNTPTHHCLHHAHNACYVDKNFAGVLIIWDKLFGTFVQPESSHPPKYGVTDRLYSLSFVDVVFTPWLVLIRNMQNQPRLRDKLNLLVSSPRKLG</sequence>
<feature type="domain" description="Fatty acid hydroxylase" evidence="8">
    <location>
        <begin position="79"/>
        <end position="212"/>
    </location>
</feature>
<protein>
    <submittedName>
        <fullName evidence="9">Sterol desaturase</fullName>
    </submittedName>
</protein>
<feature type="transmembrane region" description="Helical" evidence="7">
    <location>
        <begin position="73"/>
        <end position="92"/>
    </location>
</feature>
<dbReference type="Pfam" id="PF04116">
    <property type="entry name" value="FA_hydroxylase"/>
    <property type="match status" value="1"/>
</dbReference>
<comment type="caution">
    <text evidence="9">The sequence shown here is derived from an EMBL/GenBank/DDBJ whole genome shotgun (WGS) entry which is preliminary data.</text>
</comment>